<dbReference type="EMBL" id="BLIY01000024">
    <property type="protein sequence ID" value="GFE55669.1"/>
    <property type="molecule type" value="Genomic_DNA"/>
</dbReference>
<sequence length="259" mass="29063">MNDRSKNIKLFVGNLPYEVTEAELRGLLHGCGNIRFLIVRKDKQTNKSKGYAHVEYRHEYEAVEAFKRLLGKELRGRVLKVDFCDEALRSRYPDLIGAATSAFHSGIGTTGILNVASFPDATFEVTAHGNQITSSYFCPQQLHCLKPHIDSSNHEEEYPQKRERCDTILVDESGRMCSDGLVNVLTGMNMLDVATTVDLIDQLMAKSLVNTRYILQSHPKMESALIHAKMLLGLTNLESNKSTGMKDGICEMFDDFSVK</sequence>
<dbReference type="InterPro" id="IPR000504">
    <property type="entry name" value="RRM_dom"/>
</dbReference>
<feature type="domain" description="RRM" evidence="2">
    <location>
        <begin position="8"/>
        <end position="86"/>
    </location>
</feature>
<dbReference type="PROSITE" id="PS50102">
    <property type="entry name" value="RRM"/>
    <property type="match status" value="1"/>
</dbReference>
<evidence type="ECO:0000313" key="3">
    <source>
        <dbReference type="EMBL" id="GFE55669.1"/>
    </source>
</evidence>
<name>A0A9W5TCC5_BABOV</name>
<dbReference type="SMART" id="SM00360">
    <property type="entry name" value="RRM"/>
    <property type="match status" value="1"/>
</dbReference>
<keyword evidence="4" id="KW-1185">Reference proteome</keyword>
<evidence type="ECO:0000313" key="4">
    <source>
        <dbReference type="Proteomes" id="UP001057455"/>
    </source>
</evidence>
<dbReference type="Pfam" id="PF00076">
    <property type="entry name" value="RRM_1"/>
    <property type="match status" value="1"/>
</dbReference>
<dbReference type="Proteomes" id="UP001057455">
    <property type="component" value="Unassembled WGS sequence"/>
</dbReference>
<dbReference type="Gene3D" id="3.30.70.330">
    <property type="match status" value="1"/>
</dbReference>
<accession>A0A9W5TCC5</accession>
<comment type="caution">
    <text evidence="3">The sequence shown here is derived from an EMBL/GenBank/DDBJ whole genome shotgun (WGS) entry which is preliminary data.</text>
</comment>
<proteinExistence type="predicted"/>
<dbReference type="AlphaFoldDB" id="A0A9W5TCC5"/>
<dbReference type="InterPro" id="IPR012677">
    <property type="entry name" value="Nucleotide-bd_a/b_plait_sf"/>
</dbReference>
<reference evidence="3" key="1">
    <citation type="submission" date="2019-12" db="EMBL/GenBank/DDBJ databases">
        <title>Genome sequence of Babesia ovis.</title>
        <authorList>
            <person name="Yamagishi J."/>
            <person name="Sevinc F."/>
            <person name="Xuan X."/>
        </authorList>
    </citation>
    <scope>NUCLEOTIDE SEQUENCE</scope>
    <source>
        <strain evidence="3">Selcuk</strain>
    </source>
</reference>
<protein>
    <submittedName>
        <fullName evidence="3">RNA recognition motif domain containing protein</fullName>
    </submittedName>
</protein>
<dbReference type="InterPro" id="IPR035979">
    <property type="entry name" value="RBD_domain_sf"/>
</dbReference>
<evidence type="ECO:0000259" key="2">
    <source>
        <dbReference type="PROSITE" id="PS50102"/>
    </source>
</evidence>
<organism evidence="3 4">
    <name type="scientific">Babesia ovis</name>
    <dbReference type="NCBI Taxonomy" id="5869"/>
    <lineage>
        <taxon>Eukaryota</taxon>
        <taxon>Sar</taxon>
        <taxon>Alveolata</taxon>
        <taxon>Apicomplexa</taxon>
        <taxon>Aconoidasida</taxon>
        <taxon>Piroplasmida</taxon>
        <taxon>Babesiidae</taxon>
        <taxon>Babesia</taxon>
    </lineage>
</organism>
<dbReference type="PANTHER" id="PTHR45735">
    <property type="entry name" value="CLEAVAGE STIMULATION FACTOR SUBUNIT 2"/>
    <property type="match status" value="1"/>
</dbReference>
<evidence type="ECO:0000256" key="1">
    <source>
        <dbReference type="PROSITE-ProRule" id="PRU00176"/>
    </source>
</evidence>
<keyword evidence="1" id="KW-0694">RNA-binding</keyword>
<dbReference type="GO" id="GO:0005847">
    <property type="term" value="C:mRNA cleavage and polyadenylation specificity factor complex"/>
    <property type="evidence" value="ECO:0007669"/>
    <property type="project" value="TreeGrafter"/>
</dbReference>
<dbReference type="PANTHER" id="PTHR45735:SF2">
    <property type="entry name" value="CLEAVAGE STIMULATION FACTOR SUBUNIT 2"/>
    <property type="match status" value="1"/>
</dbReference>
<gene>
    <name evidence="3" type="ORF">BaOVIS_030730</name>
</gene>
<dbReference type="SUPFAM" id="SSF54928">
    <property type="entry name" value="RNA-binding domain, RBD"/>
    <property type="match status" value="1"/>
</dbReference>
<dbReference type="GO" id="GO:0003729">
    <property type="term" value="F:mRNA binding"/>
    <property type="evidence" value="ECO:0007669"/>
    <property type="project" value="TreeGrafter"/>
</dbReference>
<dbReference type="OrthoDB" id="272703at2759"/>